<dbReference type="AlphaFoldDB" id="A0A9Q0TAK4"/>
<evidence type="ECO:0000313" key="2">
    <source>
        <dbReference type="EMBL" id="KAJ6706743.1"/>
    </source>
</evidence>
<comment type="caution">
    <text evidence="2">The sequence shown here is derived from an EMBL/GenBank/DDBJ whole genome shotgun (WGS) entry which is preliminary data.</text>
</comment>
<name>A0A9Q0TAK4_SALVM</name>
<accession>A0A9Q0TAK4</accession>
<dbReference type="Proteomes" id="UP001151529">
    <property type="component" value="Chromosome 4"/>
</dbReference>
<dbReference type="EMBL" id="JAPFFL010000008">
    <property type="protein sequence ID" value="KAJ6706743.1"/>
    <property type="molecule type" value="Genomic_DNA"/>
</dbReference>
<proteinExistence type="predicted"/>
<reference evidence="2" key="1">
    <citation type="submission" date="2022-11" db="EMBL/GenBank/DDBJ databases">
        <authorList>
            <person name="Hyden B.L."/>
            <person name="Feng K."/>
            <person name="Yates T."/>
            <person name="Jawdy S."/>
            <person name="Smart L.B."/>
            <person name="Muchero W."/>
        </authorList>
    </citation>
    <scope>NUCLEOTIDE SEQUENCE</scope>
    <source>
        <tissue evidence="2">Shoot tip</tissue>
    </source>
</reference>
<dbReference type="OrthoDB" id="10277042at2759"/>
<reference evidence="2" key="2">
    <citation type="journal article" date="2023" name="Int. J. Mol. Sci.">
        <title>De Novo Assembly and Annotation of 11 Diverse Shrub Willow (Salix) Genomes Reveals Novel Gene Organization in Sex-Linked Regions.</title>
        <authorList>
            <person name="Hyden B."/>
            <person name="Feng K."/>
            <person name="Yates T.B."/>
            <person name="Jawdy S."/>
            <person name="Cereghino C."/>
            <person name="Smart L.B."/>
            <person name="Muchero W."/>
        </authorList>
    </citation>
    <scope>NUCLEOTIDE SEQUENCE [LARGE SCALE GENOMIC DNA]</scope>
    <source>
        <tissue evidence="2">Shoot tip</tissue>
    </source>
</reference>
<evidence type="ECO:0000256" key="1">
    <source>
        <dbReference type="SAM" id="Phobius"/>
    </source>
</evidence>
<evidence type="ECO:0000313" key="3">
    <source>
        <dbReference type="Proteomes" id="UP001151529"/>
    </source>
</evidence>
<protein>
    <submittedName>
        <fullName evidence="2">Uncharacterized protein</fullName>
    </submittedName>
</protein>
<feature type="transmembrane region" description="Helical" evidence="1">
    <location>
        <begin position="64"/>
        <end position="84"/>
    </location>
</feature>
<gene>
    <name evidence="2" type="ORF">OIU85_027129</name>
</gene>
<sequence>MELSRCSMGRVLRQLGLGRHRLSLFLSSMRIEGMIRCHELNGAHNWLTYLTILSLYIVPMEKSGLLFVTYITMLMLLLFCMDYLTKNLGVKKEEHCKVDCSNES</sequence>
<keyword evidence="3" id="KW-1185">Reference proteome</keyword>
<organism evidence="2 3">
    <name type="scientific">Salix viminalis</name>
    <name type="common">Common osier</name>
    <name type="synonym">Basket willow</name>
    <dbReference type="NCBI Taxonomy" id="40686"/>
    <lineage>
        <taxon>Eukaryota</taxon>
        <taxon>Viridiplantae</taxon>
        <taxon>Streptophyta</taxon>
        <taxon>Embryophyta</taxon>
        <taxon>Tracheophyta</taxon>
        <taxon>Spermatophyta</taxon>
        <taxon>Magnoliopsida</taxon>
        <taxon>eudicotyledons</taxon>
        <taxon>Gunneridae</taxon>
        <taxon>Pentapetalae</taxon>
        <taxon>rosids</taxon>
        <taxon>fabids</taxon>
        <taxon>Malpighiales</taxon>
        <taxon>Salicaceae</taxon>
        <taxon>Saliceae</taxon>
        <taxon>Salix</taxon>
    </lineage>
</organism>
<keyword evidence="1" id="KW-0812">Transmembrane</keyword>
<keyword evidence="1" id="KW-0472">Membrane</keyword>
<keyword evidence="1" id="KW-1133">Transmembrane helix</keyword>